<dbReference type="PANTHER" id="PTHR32089:SF70">
    <property type="entry name" value="ENERGY TAXIS MODULATING METHYL ACCEPTING SENSORY TRANSDUCER"/>
    <property type="match status" value="1"/>
</dbReference>
<evidence type="ECO:0000256" key="3">
    <source>
        <dbReference type="PROSITE-ProRule" id="PRU00284"/>
    </source>
</evidence>
<dbReference type="AlphaFoldDB" id="A0AAV3U8Y1"/>
<dbReference type="EMBL" id="BAABLX010000077">
    <property type="protein sequence ID" value="GAA4959284.1"/>
    <property type="molecule type" value="Genomic_DNA"/>
</dbReference>
<accession>A0AAV3U8Y1</accession>
<sequence length="359" mass="39720">MWFNRGNSQDNQELEALRAENQALREKVHQYEQELENSESQYLATEKKYATSKIVAKEQLKGADMLNQVGDDLLSNAQLLERERSAISEMGDIFEQTQAAVQQLSSRANNIHSQASRSGESVRELSTTAQSIKQLVSTIQEISDQTNLLALNAAIEAARAGEAGRGFAVVADEVRQLASKAHQASDSIDALVADVLKQTDAIESMVSVSSENAEEVGVCSTQIDRVVNEVINRSKQMCSVIDKNATIAHLNTAKIQHAVWKNSVYSMIEQSNYDRPLSSHRDCQLGEWYYHGDGASHFKDIPGFRDIELPHQKVHTSGNQALEMAKTGEIDLAAKHLAKMEEASILAVNAINRLIHELH</sequence>
<organism evidence="6 7">
    <name type="scientific">Halioxenophilus aromaticivorans</name>
    <dbReference type="NCBI Taxonomy" id="1306992"/>
    <lineage>
        <taxon>Bacteria</taxon>
        <taxon>Pseudomonadati</taxon>
        <taxon>Pseudomonadota</taxon>
        <taxon>Gammaproteobacteria</taxon>
        <taxon>Alteromonadales</taxon>
        <taxon>Alteromonadaceae</taxon>
        <taxon>Halioxenophilus</taxon>
    </lineage>
</organism>
<gene>
    <name evidence="6" type="ORF">GCM10025791_45320</name>
</gene>
<dbReference type="InterPro" id="IPR025991">
    <property type="entry name" value="Chemoreceptor_zinc-bind_dom"/>
</dbReference>
<keyword evidence="2 3" id="KW-0807">Transducer</keyword>
<dbReference type="GO" id="GO:0016020">
    <property type="term" value="C:membrane"/>
    <property type="evidence" value="ECO:0007669"/>
    <property type="project" value="UniProtKB-SubCell"/>
</dbReference>
<dbReference type="Gene3D" id="1.20.120.30">
    <property type="entry name" value="Aspartate receptor, ligand-binding domain"/>
    <property type="match status" value="1"/>
</dbReference>
<comment type="caution">
    <text evidence="6">The sequence shown here is derived from an EMBL/GenBank/DDBJ whole genome shotgun (WGS) entry which is preliminary data.</text>
</comment>
<evidence type="ECO:0000313" key="7">
    <source>
        <dbReference type="Proteomes" id="UP001409585"/>
    </source>
</evidence>
<dbReference type="SMART" id="SM00283">
    <property type="entry name" value="MA"/>
    <property type="match status" value="1"/>
</dbReference>
<evidence type="ECO:0000259" key="5">
    <source>
        <dbReference type="PROSITE" id="PS50111"/>
    </source>
</evidence>
<comment type="subcellular location">
    <subcellularLocation>
        <location evidence="1">Membrane</location>
    </subcellularLocation>
</comment>
<proteinExistence type="predicted"/>
<dbReference type="Pfam" id="PF00015">
    <property type="entry name" value="MCPsignal"/>
    <property type="match status" value="1"/>
</dbReference>
<dbReference type="PROSITE" id="PS50111">
    <property type="entry name" value="CHEMOTAXIS_TRANSDUC_2"/>
    <property type="match status" value="1"/>
</dbReference>
<evidence type="ECO:0000256" key="4">
    <source>
        <dbReference type="SAM" id="Coils"/>
    </source>
</evidence>
<keyword evidence="7" id="KW-1185">Reference proteome</keyword>
<keyword evidence="4" id="KW-0175">Coiled coil</keyword>
<dbReference type="RefSeq" id="WP_345427648.1">
    <property type="nucleotide sequence ID" value="NZ_AP031496.1"/>
</dbReference>
<feature type="coiled-coil region" evidence="4">
    <location>
        <begin position="7"/>
        <end position="48"/>
    </location>
</feature>
<feature type="domain" description="Methyl-accepting transducer" evidence="5">
    <location>
        <begin position="44"/>
        <end position="272"/>
    </location>
</feature>
<dbReference type="Pfam" id="PF13682">
    <property type="entry name" value="CZB"/>
    <property type="match status" value="1"/>
</dbReference>
<name>A0AAV3U8Y1_9ALTE</name>
<protein>
    <submittedName>
        <fullName evidence="6">Methyl-accepting chemotaxis protein</fullName>
    </submittedName>
</protein>
<evidence type="ECO:0000256" key="2">
    <source>
        <dbReference type="ARBA" id="ARBA00023224"/>
    </source>
</evidence>
<evidence type="ECO:0000313" key="6">
    <source>
        <dbReference type="EMBL" id="GAA4959284.1"/>
    </source>
</evidence>
<evidence type="ECO:0000256" key="1">
    <source>
        <dbReference type="ARBA" id="ARBA00004370"/>
    </source>
</evidence>
<dbReference type="Gene3D" id="6.10.250.3200">
    <property type="match status" value="1"/>
</dbReference>
<dbReference type="SUPFAM" id="SSF58104">
    <property type="entry name" value="Methyl-accepting chemotaxis protein (MCP) signaling domain"/>
    <property type="match status" value="1"/>
</dbReference>
<reference evidence="7" key="1">
    <citation type="journal article" date="2019" name="Int. J. Syst. Evol. Microbiol.">
        <title>The Global Catalogue of Microorganisms (GCM) 10K type strain sequencing project: providing services to taxonomists for standard genome sequencing and annotation.</title>
        <authorList>
            <consortium name="The Broad Institute Genomics Platform"/>
            <consortium name="The Broad Institute Genome Sequencing Center for Infectious Disease"/>
            <person name="Wu L."/>
            <person name="Ma J."/>
        </authorList>
    </citation>
    <scope>NUCLEOTIDE SEQUENCE [LARGE SCALE GENOMIC DNA]</scope>
    <source>
        <strain evidence="7">JCM 19134</strain>
    </source>
</reference>
<dbReference type="Proteomes" id="UP001409585">
    <property type="component" value="Unassembled WGS sequence"/>
</dbReference>
<dbReference type="PANTHER" id="PTHR32089">
    <property type="entry name" value="METHYL-ACCEPTING CHEMOTAXIS PROTEIN MCPB"/>
    <property type="match status" value="1"/>
</dbReference>
<dbReference type="InterPro" id="IPR004089">
    <property type="entry name" value="MCPsignal_dom"/>
</dbReference>
<dbReference type="GO" id="GO:0007165">
    <property type="term" value="P:signal transduction"/>
    <property type="evidence" value="ECO:0007669"/>
    <property type="project" value="UniProtKB-KW"/>
</dbReference>
<dbReference type="GO" id="GO:0006935">
    <property type="term" value="P:chemotaxis"/>
    <property type="evidence" value="ECO:0007669"/>
    <property type="project" value="UniProtKB-ARBA"/>
</dbReference>